<protein>
    <submittedName>
        <fullName evidence="1">Esterase</fullName>
    </submittedName>
</protein>
<evidence type="ECO:0000313" key="1">
    <source>
        <dbReference type="EMBL" id="CAA93256.1"/>
    </source>
</evidence>
<reference evidence="1" key="2">
    <citation type="journal article" date="1997" name="Mol. Plant Microbe Interact.">
        <title>Cloning and expression of the cutinase A gene of Botrytis cinerea.</title>
        <authorList>
            <person name="van der Vlugt-Bergmans C.J.B."/>
            <person name="Wagemakers L.C.A.M."/>
            <person name="van Kan J.A.L."/>
        </authorList>
    </citation>
    <scope>NUCLEOTIDE SEQUENCE</scope>
    <source>
        <strain evidence="1">SAS56</strain>
    </source>
</reference>
<accession>Q00299</accession>
<dbReference type="AlphaFoldDB" id="Q00299"/>
<reference evidence="1" key="1">
    <citation type="submission" date="1996-02" db="EMBL/GenBank/DDBJ databases">
        <authorList>
            <person name="Van der Vlugt-Bergmans C."/>
        </authorList>
    </citation>
    <scope>NUCLEOTIDE SEQUENCE</scope>
    <source>
        <strain evidence="1">SAS56</strain>
    </source>
</reference>
<dbReference type="EMBL" id="Z69265">
    <property type="protein sequence ID" value="CAA93256.1"/>
    <property type="molecule type" value="Genomic_DNA"/>
</dbReference>
<sequence>MQKLYKLQNHHSRIKPTLQPSPPTQLIFKQTNLQIFCNLHCQLSTFELPDQFQTSPHQLPPNKMATGITVTNKSTTDISVSVTYDGTDFQKGGSEQWFTLKANGGSDTWNYRAGNQIARVARSQTSGTPVESYLAVPGQTINIY</sequence>
<name>Q00299_BOTFU</name>
<organism evidence="1">
    <name type="scientific">Botryotinia fuckeliana</name>
    <name type="common">Noble rot fungus</name>
    <name type="synonym">Botrytis cinerea</name>
    <dbReference type="NCBI Taxonomy" id="40559"/>
    <lineage>
        <taxon>Eukaryota</taxon>
        <taxon>Fungi</taxon>
        <taxon>Dikarya</taxon>
        <taxon>Ascomycota</taxon>
        <taxon>Pezizomycotina</taxon>
        <taxon>Leotiomycetes</taxon>
        <taxon>Helotiales</taxon>
        <taxon>Sclerotiniaceae</taxon>
        <taxon>Botrytis</taxon>
    </lineage>
</organism>
<proteinExistence type="predicted"/>
<gene>
    <name evidence="1" type="primary">ekdA</name>
</gene>